<sequence>MAEAETYYDKAKGEEEHILTLPDNRKVAYAHNGPPTSRTLVLFFCGIMSVGTAPNVPTPCRERGMHWIAPSLPGMGNSSTRRDKKTPYHVSFLQDMVALLSHLYPTDAYDTLYVSGGSYGTVQAQMLYGAPYDLFPPGRKIAGCVLLAGFSPLKYHPGYAKTLNWANWFSFGPPTQLLPWHLLQWLFRLVIGSKLKTLDGAKGFLRQTLVDNMDEDEKKVLTRWLEENALTEDAWLDQMARGTIRCCQNWHGFMEVSDVIHSDWGFQPQQLDEHHASKPVLVVGSSKDQIGGGTNNWLVDNYRSATYKSLPGGHISSLFYMDEIWRDIIGAVSGG</sequence>
<dbReference type="SUPFAM" id="SSF53474">
    <property type="entry name" value="alpha/beta-Hydrolases"/>
    <property type="match status" value="1"/>
</dbReference>
<dbReference type="HOGENOM" id="CLU_071634_0_0_1"/>
<reference evidence="2 3" key="1">
    <citation type="submission" date="2013-03" db="EMBL/GenBank/DDBJ databases">
        <title>The Genome Sequence of Exophiala aquamarina CBS 119918.</title>
        <authorList>
            <consortium name="The Broad Institute Genomics Platform"/>
            <person name="Cuomo C."/>
            <person name="de Hoog S."/>
            <person name="Gorbushina A."/>
            <person name="Walker B."/>
            <person name="Young S.K."/>
            <person name="Zeng Q."/>
            <person name="Gargeya S."/>
            <person name="Fitzgerald M."/>
            <person name="Haas B."/>
            <person name="Abouelleil A."/>
            <person name="Allen A.W."/>
            <person name="Alvarado L."/>
            <person name="Arachchi H.M."/>
            <person name="Berlin A.M."/>
            <person name="Chapman S.B."/>
            <person name="Gainer-Dewar J."/>
            <person name="Goldberg J."/>
            <person name="Griggs A."/>
            <person name="Gujja S."/>
            <person name="Hansen M."/>
            <person name="Howarth C."/>
            <person name="Imamovic A."/>
            <person name="Ireland A."/>
            <person name="Larimer J."/>
            <person name="McCowan C."/>
            <person name="Murphy C."/>
            <person name="Pearson M."/>
            <person name="Poon T.W."/>
            <person name="Priest M."/>
            <person name="Roberts A."/>
            <person name="Saif S."/>
            <person name="Shea T."/>
            <person name="Sisk P."/>
            <person name="Sykes S."/>
            <person name="Wortman J."/>
            <person name="Nusbaum C."/>
            <person name="Birren B."/>
        </authorList>
    </citation>
    <scope>NUCLEOTIDE SEQUENCE [LARGE SCALE GENOMIC DNA]</scope>
    <source>
        <strain evidence="2 3">CBS 119918</strain>
    </source>
</reference>
<dbReference type="EMBL" id="AMGV01000006">
    <property type="protein sequence ID" value="KEF56163.1"/>
    <property type="molecule type" value="Genomic_DNA"/>
</dbReference>
<dbReference type="Gene3D" id="3.40.50.1820">
    <property type="entry name" value="alpha/beta hydrolase"/>
    <property type="match status" value="1"/>
</dbReference>
<gene>
    <name evidence="2" type="ORF">A1O9_07744</name>
</gene>
<dbReference type="GeneID" id="25282657"/>
<accession>A0A072PA70</accession>
<dbReference type="Pfam" id="PF12697">
    <property type="entry name" value="Abhydrolase_6"/>
    <property type="match status" value="1"/>
</dbReference>
<dbReference type="InterPro" id="IPR000073">
    <property type="entry name" value="AB_hydrolase_1"/>
</dbReference>
<name>A0A072PA70_9EURO</name>
<protein>
    <recommendedName>
        <fullName evidence="1">AB hydrolase-1 domain-containing protein</fullName>
    </recommendedName>
</protein>
<dbReference type="OrthoDB" id="294702at2759"/>
<proteinExistence type="predicted"/>
<organism evidence="2 3">
    <name type="scientific">Exophiala aquamarina CBS 119918</name>
    <dbReference type="NCBI Taxonomy" id="1182545"/>
    <lineage>
        <taxon>Eukaryota</taxon>
        <taxon>Fungi</taxon>
        <taxon>Dikarya</taxon>
        <taxon>Ascomycota</taxon>
        <taxon>Pezizomycotina</taxon>
        <taxon>Eurotiomycetes</taxon>
        <taxon>Chaetothyriomycetidae</taxon>
        <taxon>Chaetothyriales</taxon>
        <taxon>Herpotrichiellaceae</taxon>
        <taxon>Exophiala</taxon>
    </lineage>
</organism>
<evidence type="ECO:0000313" key="2">
    <source>
        <dbReference type="EMBL" id="KEF56163.1"/>
    </source>
</evidence>
<dbReference type="InterPro" id="IPR029058">
    <property type="entry name" value="AB_hydrolase_fold"/>
</dbReference>
<evidence type="ECO:0000313" key="3">
    <source>
        <dbReference type="Proteomes" id="UP000027920"/>
    </source>
</evidence>
<dbReference type="RefSeq" id="XP_013258753.1">
    <property type="nucleotide sequence ID" value="XM_013403299.1"/>
</dbReference>
<dbReference type="VEuPathDB" id="FungiDB:A1O9_07744"/>
<dbReference type="Proteomes" id="UP000027920">
    <property type="component" value="Unassembled WGS sequence"/>
</dbReference>
<feature type="domain" description="AB hydrolase-1" evidence="1">
    <location>
        <begin position="66"/>
        <end position="316"/>
    </location>
</feature>
<evidence type="ECO:0000259" key="1">
    <source>
        <dbReference type="Pfam" id="PF12697"/>
    </source>
</evidence>
<dbReference type="AlphaFoldDB" id="A0A072PA70"/>
<keyword evidence="3" id="KW-1185">Reference proteome</keyword>
<comment type="caution">
    <text evidence="2">The sequence shown here is derived from an EMBL/GenBank/DDBJ whole genome shotgun (WGS) entry which is preliminary data.</text>
</comment>